<gene>
    <name evidence="1" type="ORF">GCM10009776_22790</name>
</gene>
<organism evidence="1 2">
    <name type="scientific">Microbacterium deminutum</name>
    <dbReference type="NCBI Taxonomy" id="344164"/>
    <lineage>
        <taxon>Bacteria</taxon>
        <taxon>Bacillati</taxon>
        <taxon>Actinomycetota</taxon>
        <taxon>Actinomycetes</taxon>
        <taxon>Micrococcales</taxon>
        <taxon>Microbacteriaceae</taxon>
        <taxon>Microbacterium</taxon>
    </lineage>
</organism>
<dbReference type="EMBL" id="BAAAOG010000003">
    <property type="protein sequence ID" value="GAA1959672.1"/>
    <property type="molecule type" value="Genomic_DNA"/>
</dbReference>
<evidence type="ECO:0000313" key="2">
    <source>
        <dbReference type="Proteomes" id="UP001499933"/>
    </source>
</evidence>
<proteinExistence type="predicted"/>
<sequence>MLHNIDTASQLERQRIAEFSSAAQLIALQKERAVTEKLPARRRDPAWHRFLTHWHIAPRWVH</sequence>
<dbReference type="Proteomes" id="UP001499933">
    <property type="component" value="Unassembled WGS sequence"/>
</dbReference>
<keyword evidence="2" id="KW-1185">Reference proteome</keyword>
<comment type="caution">
    <text evidence="1">The sequence shown here is derived from an EMBL/GenBank/DDBJ whole genome shotgun (WGS) entry which is preliminary data.</text>
</comment>
<protein>
    <submittedName>
        <fullName evidence="1">Uncharacterized protein</fullName>
    </submittedName>
</protein>
<name>A0ABP5C8A5_9MICO</name>
<evidence type="ECO:0000313" key="1">
    <source>
        <dbReference type="EMBL" id="GAA1959672.1"/>
    </source>
</evidence>
<reference evidence="2" key="1">
    <citation type="journal article" date="2019" name="Int. J. Syst. Evol. Microbiol.">
        <title>The Global Catalogue of Microorganisms (GCM) 10K type strain sequencing project: providing services to taxonomists for standard genome sequencing and annotation.</title>
        <authorList>
            <consortium name="The Broad Institute Genomics Platform"/>
            <consortium name="The Broad Institute Genome Sequencing Center for Infectious Disease"/>
            <person name="Wu L."/>
            <person name="Ma J."/>
        </authorList>
    </citation>
    <scope>NUCLEOTIDE SEQUENCE [LARGE SCALE GENOMIC DNA]</scope>
    <source>
        <strain evidence="2">JCM 14901</strain>
    </source>
</reference>
<accession>A0ABP5C8A5</accession>
<dbReference type="RefSeq" id="WP_344094681.1">
    <property type="nucleotide sequence ID" value="NZ_BAAAOG010000003.1"/>
</dbReference>